<dbReference type="InterPro" id="IPR029063">
    <property type="entry name" value="SAM-dependent_MTases_sf"/>
</dbReference>
<dbReference type="GO" id="GO:0008168">
    <property type="term" value="F:methyltransferase activity"/>
    <property type="evidence" value="ECO:0007669"/>
    <property type="project" value="UniProtKB-KW"/>
</dbReference>
<dbReference type="InterPro" id="IPR010719">
    <property type="entry name" value="MnmM_MeTrfase"/>
</dbReference>
<dbReference type="Pfam" id="PF06962">
    <property type="entry name" value="rRNA_methylase"/>
    <property type="match status" value="1"/>
</dbReference>
<dbReference type="PANTHER" id="PTHR35276">
    <property type="entry name" value="S-ADENOSYL-L-METHIONINE-DEPENDENT METHYLTRANSFERASES SUPERFAMILY PROTEIN"/>
    <property type="match status" value="1"/>
</dbReference>
<dbReference type="SUPFAM" id="SSF53335">
    <property type="entry name" value="S-adenosyl-L-methionine-dependent methyltransferases"/>
    <property type="match status" value="1"/>
</dbReference>
<proteinExistence type="predicted"/>
<dbReference type="GO" id="GO:0032259">
    <property type="term" value="P:methylation"/>
    <property type="evidence" value="ECO:0007669"/>
    <property type="project" value="UniProtKB-KW"/>
</dbReference>
<evidence type="ECO:0000313" key="2">
    <source>
        <dbReference type="Proteomes" id="UP000433089"/>
    </source>
</evidence>
<dbReference type="AlphaFoldDB" id="A0A653UWL8"/>
<keyword evidence="1" id="KW-0489">Methyltransferase</keyword>
<dbReference type="Gene3D" id="3.40.50.150">
    <property type="entry name" value="Vaccinia Virus protein VP39"/>
    <property type="match status" value="1"/>
</dbReference>
<dbReference type="RefSeq" id="WP_159159908.1">
    <property type="nucleotide sequence ID" value="NZ_CP194738.1"/>
</dbReference>
<evidence type="ECO:0000313" key="1">
    <source>
        <dbReference type="EMBL" id="VXB98390.1"/>
    </source>
</evidence>
<protein>
    <submittedName>
        <fullName evidence="1">Putative RNA methylase</fullName>
        <ecNumber evidence="1">2.1.1.-</ecNumber>
    </submittedName>
</protein>
<accession>A0A653UWL8</accession>
<gene>
    <name evidence="1" type="primary">ytqB</name>
    <name evidence="1" type="ORF">BACI348_42029</name>
</gene>
<keyword evidence="1" id="KW-0808">Transferase</keyword>
<dbReference type="EMBL" id="CABWLH010000009">
    <property type="protein sequence ID" value="VXB98390.1"/>
    <property type="molecule type" value="Genomic_DNA"/>
</dbReference>
<sequence>MILKRMLPFSKELLERACQKGDIVIDATMGNGHDTRYLADLVGKDGQVFAFDVQKEAIEQTSKRLGEHYPNVHLIHDGHEQLAEHLPAEAYGHISGAVFNLGYLPGGDKTVTTQAHTTIEAIKQLIDWLKPGGLIVLVIYHGHPEGKKEKDILLDYCKTLHHEEVQVISYQYMNIQNDPPFVVAIEKKLKSS</sequence>
<name>A0A653UWL8_BACAB</name>
<dbReference type="CDD" id="cd02440">
    <property type="entry name" value="AdoMet_MTases"/>
    <property type="match status" value="1"/>
</dbReference>
<organism evidence="1 2">
    <name type="scientific">Bacillus altitudinis</name>
    <dbReference type="NCBI Taxonomy" id="293387"/>
    <lineage>
        <taxon>Bacteria</taxon>
        <taxon>Bacillati</taxon>
        <taxon>Bacillota</taxon>
        <taxon>Bacilli</taxon>
        <taxon>Bacillales</taxon>
        <taxon>Bacillaceae</taxon>
        <taxon>Bacillus</taxon>
    </lineage>
</organism>
<dbReference type="EC" id="2.1.1.-" evidence="1"/>
<dbReference type="Proteomes" id="UP000433089">
    <property type="component" value="Unassembled WGS sequence"/>
</dbReference>
<reference evidence="1 2" key="1">
    <citation type="submission" date="2019-10" db="EMBL/GenBank/DDBJ databases">
        <authorList>
            <person name="Karimi E."/>
        </authorList>
    </citation>
    <scope>NUCLEOTIDE SEQUENCE [LARGE SCALE GENOMIC DNA]</scope>
    <source>
        <strain evidence="1">Bacillus sp. 348</strain>
    </source>
</reference>
<dbReference type="PANTHER" id="PTHR35276:SF1">
    <property type="entry name" value="TRNA (MNM(5)S(2)U34)-METHYLTRANSFERASE, CHLOROPLASTIC"/>
    <property type="match status" value="1"/>
</dbReference>